<keyword evidence="3" id="KW-1185">Reference proteome</keyword>
<keyword evidence="1" id="KW-0175">Coiled coil</keyword>
<sequence length="268" mass="31265">MSMNRAGNVATKHQRKCWANMKSETCREQCRTNQARYRQKQREYVSKLEATVAQLREEIPMLEVQRRRFRYDSRQRVWDVVVEYFQLFRHGVEGDAFEQGLTHTSDFFRATEAQQQVMFLRSTMAPNIKFGNARGVAVFMTYWRQMSEYHEDLHFKLTHMEKVSESIVIATAILSVTITKTTLEFVFPHLMRSNNVEDLSLAVRLLGHKVDYPCSVLFVWDEETSLVIRMETDIDMTSPFLKILGNLKDTSRVIEGAVMAPASSLKLY</sequence>
<feature type="coiled-coil region" evidence="1">
    <location>
        <begin position="38"/>
        <end position="65"/>
    </location>
</feature>
<dbReference type="VEuPathDB" id="FungiDB:DD237_002577"/>
<dbReference type="AlphaFoldDB" id="A0A3M6VIY7"/>
<reference evidence="2 3" key="1">
    <citation type="submission" date="2018-06" db="EMBL/GenBank/DDBJ databases">
        <title>Comparative genomics of downy mildews reveals potential adaptations to biotrophy.</title>
        <authorList>
            <person name="Fletcher K."/>
            <person name="Klosterman S.J."/>
            <person name="Derevnina L."/>
            <person name="Martin F."/>
            <person name="Koike S."/>
            <person name="Reyes Chin-Wo S."/>
            <person name="Mou B."/>
            <person name="Michelmore R."/>
        </authorList>
    </citation>
    <scope>NUCLEOTIDE SEQUENCE [LARGE SCALE GENOMIC DNA]</scope>
    <source>
        <strain evidence="2 3">R14</strain>
    </source>
</reference>
<gene>
    <name evidence="2" type="ORF">DD238_003156</name>
</gene>
<dbReference type="OrthoDB" id="99097at2759"/>
<dbReference type="EMBL" id="QLLG01000219">
    <property type="protein sequence ID" value="RMX66021.1"/>
    <property type="molecule type" value="Genomic_DNA"/>
</dbReference>
<comment type="caution">
    <text evidence="2">The sequence shown here is derived from an EMBL/GenBank/DDBJ whole genome shotgun (WGS) entry which is preliminary data.</text>
</comment>
<evidence type="ECO:0000256" key="1">
    <source>
        <dbReference type="SAM" id="Coils"/>
    </source>
</evidence>
<dbReference type="CDD" id="cd14688">
    <property type="entry name" value="bZIP_YAP"/>
    <property type="match status" value="1"/>
</dbReference>
<protein>
    <recommendedName>
        <fullName evidence="4">BZIP domain-containing protein</fullName>
    </recommendedName>
</protein>
<name>A0A3M6VIY7_9STRA</name>
<organism evidence="2 3">
    <name type="scientific">Peronospora effusa</name>
    <dbReference type="NCBI Taxonomy" id="542832"/>
    <lineage>
        <taxon>Eukaryota</taxon>
        <taxon>Sar</taxon>
        <taxon>Stramenopiles</taxon>
        <taxon>Oomycota</taxon>
        <taxon>Peronosporomycetes</taxon>
        <taxon>Peronosporales</taxon>
        <taxon>Peronosporaceae</taxon>
        <taxon>Peronospora</taxon>
    </lineage>
</organism>
<evidence type="ECO:0000313" key="2">
    <source>
        <dbReference type="EMBL" id="RMX66021.1"/>
    </source>
</evidence>
<dbReference type="Proteomes" id="UP000282087">
    <property type="component" value="Unassembled WGS sequence"/>
</dbReference>
<evidence type="ECO:0000313" key="3">
    <source>
        <dbReference type="Proteomes" id="UP000282087"/>
    </source>
</evidence>
<accession>A0A3M6VIY7</accession>
<evidence type="ECO:0008006" key="4">
    <source>
        <dbReference type="Google" id="ProtNLM"/>
    </source>
</evidence>
<proteinExistence type="predicted"/>